<dbReference type="PANTHER" id="PTHR43584:SF8">
    <property type="entry name" value="N-ACETYLMURAMATE ALPHA-1-PHOSPHATE URIDYLYLTRANSFERASE"/>
    <property type="match status" value="1"/>
</dbReference>
<organism evidence="4 5">
    <name type="scientific">Oceanibaculum pacificum</name>
    <dbReference type="NCBI Taxonomy" id="580166"/>
    <lineage>
        <taxon>Bacteria</taxon>
        <taxon>Pseudomonadati</taxon>
        <taxon>Pseudomonadota</taxon>
        <taxon>Alphaproteobacteria</taxon>
        <taxon>Rhodospirillales</taxon>
        <taxon>Oceanibaculaceae</taxon>
        <taxon>Oceanibaculum</taxon>
    </lineage>
</organism>
<reference evidence="4 5" key="1">
    <citation type="submission" date="2015-12" db="EMBL/GenBank/DDBJ databases">
        <title>Genome sequence of Oceanibaculum pacificum MCCC 1A02656.</title>
        <authorList>
            <person name="Lu L."/>
            <person name="Lai Q."/>
            <person name="Shao Z."/>
            <person name="Qian P."/>
        </authorList>
    </citation>
    <scope>NUCLEOTIDE SEQUENCE [LARGE SCALE GENOMIC DNA]</scope>
    <source>
        <strain evidence="4 5">MCCC 1A02656</strain>
    </source>
</reference>
<dbReference type="InterPro" id="IPR050065">
    <property type="entry name" value="GlmU-like"/>
</dbReference>
<dbReference type="RefSeq" id="WP_067552613.1">
    <property type="nucleotide sequence ID" value="NZ_LPXN01000035.1"/>
</dbReference>
<proteinExistence type="predicted"/>
<sequence>MKPPRAMILAAGEGRRLRPITDTIPKPMVPICGKPLIDYALDRMEEAGIGTVVVNSWWKAEVLEAHLANRRSPEILLSREEVLLETGGGVKKALPLLGEDAFIAVNGDSLWLNGLSSALARLVAFWDDATMDALLMLFPTYGAPGYRGEGDFFLHPDTRLRRRKQNEIVPFAYMGVQMLHPRLFEGAPDGPFSLNILYDKAAEAGRLHGMVHDGMWYHVSTPADVAETESAFLAGHTLKMV</sequence>
<comment type="caution">
    <text evidence="4">The sequence shown here is derived from an EMBL/GenBank/DDBJ whole genome shotgun (WGS) entry which is preliminary data.</text>
</comment>
<dbReference type="OrthoDB" id="9788272at2"/>
<feature type="domain" description="Nucleotidyl transferase" evidence="3">
    <location>
        <begin position="6"/>
        <end position="124"/>
    </location>
</feature>
<dbReference type="InterPro" id="IPR005835">
    <property type="entry name" value="NTP_transferase_dom"/>
</dbReference>
<dbReference type="STRING" id="580166.AUP43_04850"/>
<evidence type="ECO:0000256" key="1">
    <source>
        <dbReference type="ARBA" id="ARBA00022679"/>
    </source>
</evidence>
<dbReference type="AlphaFoldDB" id="A0A154WFK0"/>
<keyword evidence="5" id="KW-1185">Reference proteome</keyword>
<dbReference type="PANTHER" id="PTHR43584">
    <property type="entry name" value="NUCLEOTIDYL TRANSFERASE"/>
    <property type="match status" value="1"/>
</dbReference>
<evidence type="ECO:0000259" key="3">
    <source>
        <dbReference type="Pfam" id="PF00483"/>
    </source>
</evidence>
<dbReference type="EMBL" id="LPXN01000035">
    <property type="protein sequence ID" value="KZD12304.1"/>
    <property type="molecule type" value="Genomic_DNA"/>
</dbReference>
<keyword evidence="2 4" id="KW-0548">Nucleotidyltransferase</keyword>
<evidence type="ECO:0000256" key="2">
    <source>
        <dbReference type="ARBA" id="ARBA00022695"/>
    </source>
</evidence>
<dbReference type="GO" id="GO:0016779">
    <property type="term" value="F:nucleotidyltransferase activity"/>
    <property type="evidence" value="ECO:0007669"/>
    <property type="project" value="UniProtKB-KW"/>
</dbReference>
<dbReference type="Proteomes" id="UP000076400">
    <property type="component" value="Unassembled WGS sequence"/>
</dbReference>
<accession>A0A154WFK0</accession>
<evidence type="ECO:0000313" key="4">
    <source>
        <dbReference type="EMBL" id="KZD12304.1"/>
    </source>
</evidence>
<evidence type="ECO:0000313" key="5">
    <source>
        <dbReference type="Proteomes" id="UP000076400"/>
    </source>
</evidence>
<dbReference type="Gene3D" id="3.90.550.10">
    <property type="entry name" value="Spore Coat Polysaccharide Biosynthesis Protein SpsA, Chain A"/>
    <property type="match status" value="1"/>
</dbReference>
<dbReference type="CDD" id="cd06422">
    <property type="entry name" value="NTP_transferase_like_1"/>
    <property type="match status" value="1"/>
</dbReference>
<protein>
    <submittedName>
        <fullName evidence="4">Mannose-1-phosphate guanylyltransferase</fullName>
    </submittedName>
</protein>
<dbReference type="InterPro" id="IPR029044">
    <property type="entry name" value="Nucleotide-diphossugar_trans"/>
</dbReference>
<gene>
    <name evidence="4" type="ORF">AUP43_04850</name>
</gene>
<dbReference type="Pfam" id="PF00483">
    <property type="entry name" value="NTP_transferase"/>
    <property type="match status" value="1"/>
</dbReference>
<keyword evidence="1 4" id="KW-0808">Transferase</keyword>
<name>A0A154WFK0_9PROT</name>
<dbReference type="SUPFAM" id="SSF53448">
    <property type="entry name" value="Nucleotide-diphospho-sugar transferases"/>
    <property type="match status" value="1"/>
</dbReference>